<keyword evidence="10" id="KW-1185">Reference proteome</keyword>
<accession>A0AAN9YRU1</accession>
<evidence type="ECO:0000256" key="4">
    <source>
        <dbReference type="ARBA" id="ARBA00022723"/>
    </source>
</evidence>
<keyword evidence="3 7" id="KW-0349">Heme</keyword>
<dbReference type="InterPro" id="IPR002403">
    <property type="entry name" value="Cyt_P450_E_grp-IV"/>
</dbReference>
<dbReference type="PANTHER" id="PTHR24305:SF226">
    <property type="entry name" value="CYTOCHROME P450 MONOOXYGENASE"/>
    <property type="match status" value="1"/>
</dbReference>
<dbReference type="AlphaFoldDB" id="A0AAN9YRU1"/>
<dbReference type="EMBL" id="JAKJXP020000048">
    <property type="protein sequence ID" value="KAK7751565.1"/>
    <property type="molecule type" value="Genomic_DNA"/>
</dbReference>
<evidence type="ECO:0000256" key="8">
    <source>
        <dbReference type="RuleBase" id="RU000461"/>
    </source>
</evidence>
<feature type="binding site" description="axial binding residue" evidence="7">
    <location>
        <position position="310"/>
    </location>
    <ligand>
        <name>heme</name>
        <dbReference type="ChEBI" id="CHEBI:30413"/>
    </ligand>
    <ligandPart>
        <name>Fe</name>
        <dbReference type="ChEBI" id="CHEBI:18248"/>
    </ligandPart>
</feature>
<dbReference type="Gene3D" id="1.10.630.10">
    <property type="entry name" value="Cytochrome P450"/>
    <property type="match status" value="1"/>
</dbReference>
<dbReference type="InterPro" id="IPR001128">
    <property type="entry name" value="Cyt_P450"/>
</dbReference>
<comment type="caution">
    <text evidence="9">The sequence shown here is derived from an EMBL/GenBank/DDBJ whole genome shotgun (WGS) entry which is preliminary data.</text>
</comment>
<dbReference type="InterPro" id="IPR017972">
    <property type="entry name" value="Cyt_P450_CS"/>
</dbReference>
<comment type="similarity">
    <text evidence="2 8">Belongs to the cytochrome P450 family.</text>
</comment>
<evidence type="ECO:0000256" key="5">
    <source>
        <dbReference type="ARBA" id="ARBA00023004"/>
    </source>
</evidence>
<dbReference type="Pfam" id="PF00067">
    <property type="entry name" value="p450"/>
    <property type="match status" value="1"/>
</dbReference>
<protein>
    <recommendedName>
        <fullName evidence="11">Cytochrome P450</fullName>
    </recommendedName>
</protein>
<dbReference type="InterPro" id="IPR036396">
    <property type="entry name" value="Cyt_P450_sf"/>
</dbReference>
<evidence type="ECO:0000256" key="2">
    <source>
        <dbReference type="ARBA" id="ARBA00010617"/>
    </source>
</evidence>
<evidence type="ECO:0000256" key="1">
    <source>
        <dbReference type="ARBA" id="ARBA00001971"/>
    </source>
</evidence>
<evidence type="ECO:0000256" key="3">
    <source>
        <dbReference type="ARBA" id="ARBA00022617"/>
    </source>
</evidence>
<dbReference type="GO" id="GO:0020037">
    <property type="term" value="F:heme binding"/>
    <property type="evidence" value="ECO:0007669"/>
    <property type="project" value="InterPro"/>
</dbReference>
<evidence type="ECO:0008006" key="11">
    <source>
        <dbReference type="Google" id="ProtNLM"/>
    </source>
</evidence>
<dbReference type="InterPro" id="IPR050121">
    <property type="entry name" value="Cytochrome_P450_monoxygenase"/>
</dbReference>
<dbReference type="PRINTS" id="PR00465">
    <property type="entry name" value="EP450IV"/>
</dbReference>
<dbReference type="PRINTS" id="PR00385">
    <property type="entry name" value="P450"/>
</dbReference>
<keyword evidence="4 7" id="KW-0479">Metal-binding</keyword>
<keyword evidence="6 8" id="KW-0503">Monooxygenase</keyword>
<gene>
    <name evidence="9" type="ORF">SLS62_006515</name>
</gene>
<dbReference type="PANTHER" id="PTHR24305">
    <property type="entry name" value="CYTOCHROME P450"/>
    <property type="match status" value="1"/>
</dbReference>
<dbReference type="Proteomes" id="UP001320420">
    <property type="component" value="Unassembled WGS sequence"/>
</dbReference>
<evidence type="ECO:0000256" key="6">
    <source>
        <dbReference type="ARBA" id="ARBA00023033"/>
    </source>
</evidence>
<organism evidence="9 10">
    <name type="scientific">Diatrype stigma</name>
    <dbReference type="NCBI Taxonomy" id="117547"/>
    <lineage>
        <taxon>Eukaryota</taxon>
        <taxon>Fungi</taxon>
        <taxon>Dikarya</taxon>
        <taxon>Ascomycota</taxon>
        <taxon>Pezizomycotina</taxon>
        <taxon>Sordariomycetes</taxon>
        <taxon>Xylariomycetidae</taxon>
        <taxon>Xylariales</taxon>
        <taxon>Diatrypaceae</taxon>
        <taxon>Diatrype</taxon>
    </lineage>
</organism>
<dbReference type="GO" id="GO:0005506">
    <property type="term" value="F:iron ion binding"/>
    <property type="evidence" value="ECO:0007669"/>
    <property type="project" value="InterPro"/>
</dbReference>
<dbReference type="SUPFAM" id="SSF48264">
    <property type="entry name" value="Cytochrome P450"/>
    <property type="match status" value="1"/>
</dbReference>
<reference evidence="9 10" key="1">
    <citation type="submission" date="2024-02" db="EMBL/GenBank/DDBJ databases">
        <title>De novo assembly and annotation of 12 fungi associated with fruit tree decline syndrome in Ontario, Canada.</title>
        <authorList>
            <person name="Sulman M."/>
            <person name="Ellouze W."/>
            <person name="Ilyukhin E."/>
        </authorList>
    </citation>
    <scope>NUCLEOTIDE SEQUENCE [LARGE SCALE GENOMIC DNA]</scope>
    <source>
        <strain evidence="9 10">M11/M66-122</strain>
    </source>
</reference>
<dbReference type="PROSITE" id="PS00086">
    <property type="entry name" value="CYTOCHROME_P450"/>
    <property type="match status" value="1"/>
</dbReference>
<proteinExistence type="inferred from homology"/>
<evidence type="ECO:0000313" key="10">
    <source>
        <dbReference type="Proteomes" id="UP001320420"/>
    </source>
</evidence>
<evidence type="ECO:0000313" key="9">
    <source>
        <dbReference type="EMBL" id="KAK7751565.1"/>
    </source>
</evidence>
<name>A0AAN9YRU1_9PEZI</name>
<sequence length="392" mass="44051">MTEQIDVFLRQVLQASKLSSTSSERVVNMTRQFKHLGYDIVGHLAFGYPLRLQTDDSNRFVVKANAYGNFRLNMYMQWPLLRHLKIEALLDLLPNGLRVRLFQLIETMIKARLAQDKDARQDLFFYAADDFKAGTDGLRLGNLWSEAVFFLPAGGDTTSTALASLFFYLSRNPACYAKLADEIRTTFRSGAEIHGGPQLASCRYLRACIDEALRMSPPLPGTLWRQLAHDDPQTEPWIIDGHVIPPGTEVGVNIYTLHHNEEYFPEPFLFKPERWLAVAEGGEEGGREKEPKKNSVHDAFAAFSAGPRGCAGKAMAYLEASLVAARTLWYFDFEAAPVTAGAQGAGMRGRTDGRGRENEYQLYDVFISIHDGPNLVFRTRDEHYKDLMGGKS</sequence>
<evidence type="ECO:0000256" key="7">
    <source>
        <dbReference type="PIRSR" id="PIRSR602403-1"/>
    </source>
</evidence>
<dbReference type="GO" id="GO:0004497">
    <property type="term" value="F:monooxygenase activity"/>
    <property type="evidence" value="ECO:0007669"/>
    <property type="project" value="UniProtKB-KW"/>
</dbReference>
<keyword evidence="8" id="KW-0560">Oxidoreductase</keyword>
<dbReference type="GO" id="GO:0016705">
    <property type="term" value="F:oxidoreductase activity, acting on paired donors, with incorporation or reduction of molecular oxygen"/>
    <property type="evidence" value="ECO:0007669"/>
    <property type="project" value="InterPro"/>
</dbReference>
<keyword evidence="5 7" id="KW-0408">Iron</keyword>
<comment type="cofactor">
    <cofactor evidence="1 7">
        <name>heme</name>
        <dbReference type="ChEBI" id="CHEBI:30413"/>
    </cofactor>
</comment>